<feature type="compositionally biased region" description="Basic and acidic residues" evidence="1">
    <location>
        <begin position="65"/>
        <end position="75"/>
    </location>
</feature>
<evidence type="ECO:0000313" key="3">
    <source>
        <dbReference type="Proteomes" id="UP000326396"/>
    </source>
</evidence>
<comment type="caution">
    <text evidence="2">The sequence shown here is derived from an EMBL/GenBank/DDBJ whole genome shotgun (WGS) entry which is preliminary data.</text>
</comment>
<dbReference type="EMBL" id="SZYD01000034">
    <property type="protein sequence ID" value="KAD2269220.1"/>
    <property type="molecule type" value="Genomic_DNA"/>
</dbReference>
<keyword evidence="3" id="KW-1185">Reference proteome</keyword>
<accession>A0A5N6LL97</accession>
<reference evidence="2 3" key="1">
    <citation type="submission" date="2019-05" db="EMBL/GenBank/DDBJ databases">
        <title>Mikania micrantha, genome provides insights into the molecular mechanism of rapid growth.</title>
        <authorList>
            <person name="Liu B."/>
        </authorList>
    </citation>
    <scope>NUCLEOTIDE SEQUENCE [LARGE SCALE GENOMIC DNA]</scope>
    <source>
        <strain evidence="2">NLD-2019</strain>
        <tissue evidence="2">Leaf</tissue>
    </source>
</reference>
<proteinExistence type="predicted"/>
<feature type="region of interest" description="Disordered" evidence="1">
    <location>
        <begin position="38"/>
        <end position="87"/>
    </location>
</feature>
<feature type="compositionally biased region" description="Basic residues" evidence="1">
    <location>
        <begin position="77"/>
        <end position="87"/>
    </location>
</feature>
<sequence>MKQQAMQELKLLEAQYPTRFHYLKLQLKEFINHLDEDDPQSLKHKHQQFHPSIITQESSSSRKRWREEEKDDGYSKPKPKPKIRRKKGVCDAIHKAEACLRKIRTLKSLFCSSDH</sequence>
<dbReference type="Proteomes" id="UP000326396">
    <property type="component" value="Unassembled WGS sequence"/>
</dbReference>
<organism evidence="2 3">
    <name type="scientific">Mikania micrantha</name>
    <name type="common">bitter vine</name>
    <dbReference type="NCBI Taxonomy" id="192012"/>
    <lineage>
        <taxon>Eukaryota</taxon>
        <taxon>Viridiplantae</taxon>
        <taxon>Streptophyta</taxon>
        <taxon>Embryophyta</taxon>
        <taxon>Tracheophyta</taxon>
        <taxon>Spermatophyta</taxon>
        <taxon>Magnoliopsida</taxon>
        <taxon>eudicotyledons</taxon>
        <taxon>Gunneridae</taxon>
        <taxon>Pentapetalae</taxon>
        <taxon>asterids</taxon>
        <taxon>campanulids</taxon>
        <taxon>Asterales</taxon>
        <taxon>Asteraceae</taxon>
        <taxon>Asteroideae</taxon>
        <taxon>Heliantheae alliance</taxon>
        <taxon>Eupatorieae</taxon>
        <taxon>Mikania</taxon>
    </lineage>
</organism>
<dbReference type="AlphaFoldDB" id="A0A5N6LL97"/>
<evidence type="ECO:0000313" key="2">
    <source>
        <dbReference type="EMBL" id="KAD2269220.1"/>
    </source>
</evidence>
<name>A0A5N6LL97_9ASTR</name>
<evidence type="ECO:0000256" key="1">
    <source>
        <dbReference type="SAM" id="MobiDB-lite"/>
    </source>
</evidence>
<dbReference type="OrthoDB" id="1708398at2759"/>
<gene>
    <name evidence="2" type="ORF">E3N88_41523</name>
</gene>
<protein>
    <submittedName>
        <fullName evidence="2">Uncharacterized protein</fullName>
    </submittedName>
</protein>